<comment type="caution">
    <text evidence="7">The sequence shown here is derived from an EMBL/GenBank/DDBJ whole genome shotgun (WGS) entry which is preliminary data.</text>
</comment>
<dbReference type="GO" id="GO:0019905">
    <property type="term" value="F:syntaxin binding"/>
    <property type="evidence" value="ECO:0007669"/>
    <property type="project" value="InterPro"/>
</dbReference>
<keyword evidence="2" id="KW-0813">Transport</keyword>
<dbReference type="GO" id="GO:0031201">
    <property type="term" value="C:SNARE complex"/>
    <property type="evidence" value="ECO:0007669"/>
    <property type="project" value="TreeGrafter"/>
</dbReference>
<dbReference type="GO" id="GO:0043195">
    <property type="term" value="C:terminal bouton"/>
    <property type="evidence" value="ECO:0007669"/>
    <property type="project" value="TreeGrafter"/>
</dbReference>
<evidence type="ECO:0000313" key="7">
    <source>
        <dbReference type="EMBL" id="CAB3400337.1"/>
    </source>
</evidence>
<dbReference type="CDD" id="cd22808">
    <property type="entry name" value="Complexin_NTD_CPLX_I_II"/>
    <property type="match status" value="1"/>
</dbReference>
<evidence type="ECO:0000256" key="1">
    <source>
        <dbReference type="ARBA" id="ARBA00005396"/>
    </source>
</evidence>
<dbReference type="AlphaFoldDB" id="A0A8S1ELA4"/>
<gene>
    <name evidence="7" type="ORF">CBOVIS_LOCUS3301</name>
</gene>
<dbReference type="GO" id="GO:0016079">
    <property type="term" value="P:synaptic vesicle exocytosis"/>
    <property type="evidence" value="ECO:0007669"/>
    <property type="project" value="TreeGrafter"/>
</dbReference>
<dbReference type="Proteomes" id="UP000494206">
    <property type="component" value="Unassembled WGS sequence"/>
</dbReference>
<dbReference type="GO" id="GO:0046928">
    <property type="term" value="P:regulation of neurotransmitter secretion"/>
    <property type="evidence" value="ECO:0007669"/>
    <property type="project" value="TreeGrafter"/>
</dbReference>
<evidence type="ECO:0008006" key="9">
    <source>
        <dbReference type="Google" id="ProtNLM"/>
    </source>
</evidence>
<accession>A0A8S1ELA4</accession>
<protein>
    <recommendedName>
        <fullName evidence="9">Complexin-1</fullName>
    </recommendedName>
</protein>
<dbReference type="SUPFAM" id="SSF58038">
    <property type="entry name" value="SNARE fusion complex"/>
    <property type="match status" value="1"/>
</dbReference>
<dbReference type="InterPro" id="IPR008849">
    <property type="entry name" value="Synaphin"/>
</dbReference>
<name>A0A8S1ELA4_9PELO</name>
<evidence type="ECO:0000256" key="2">
    <source>
        <dbReference type="ARBA" id="ARBA00022448"/>
    </source>
</evidence>
<evidence type="ECO:0000256" key="4">
    <source>
        <dbReference type="ARBA" id="ARBA00022775"/>
    </source>
</evidence>
<organism evidence="7 8">
    <name type="scientific">Caenorhabditis bovis</name>
    <dbReference type="NCBI Taxonomy" id="2654633"/>
    <lineage>
        <taxon>Eukaryota</taxon>
        <taxon>Metazoa</taxon>
        <taxon>Ecdysozoa</taxon>
        <taxon>Nematoda</taxon>
        <taxon>Chromadorea</taxon>
        <taxon>Rhabditida</taxon>
        <taxon>Rhabditina</taxon>
        <taxon>Rhabditomorpha</taxon>
        <taxon>Rhabditoidea</taxon>
        <taxon>Rhabditidae</taxon>
        <taxon>Peloderinae</taxon>
        <taxon>Caenorhabditis</taxon>
    </lineage>
</organism>
<dbReference type="Pfam" id="PF05835">
    <property type="entry name" value="Synaphin"/>
    <property type="match status" value="1"/>
</dbReference>
<evidence type="ECO:0000256" key="3">
    <source>
        <dbReference type="ARBA" id="ARBA00022483"/>
    </source>
</evidence>
<keyword evidence="3" id="KW-0268">Exocytosis</keyword>
<comment type="function">
    <text evidence="5">Positively regulates a late step in synaptic vesicle exocytosis.</text>
</comment>
<feature type="region of interest" description="Disordered" evidence="6">
    <location>
        <begin position="27"/>
        <end position="100"/>
    </location>
</feature>
<dbReference type="Gene3D" id="1.20.5.580">
    <property type="entry name" value="Single Helix bin"/>
    <property type="match status" value="1"/>
</dbReference>
<reference evidence="7 8" key="1">
    <citation type="submission" date="2020-04" db="EMBL/GenBank/DDBJ databases">
        <authorList>
            <person name="Laetsch R D."/>
            <person name="Stevens L."/>
            <person name="Kumar S."/>
            <person name="Blaxter L. M."/>
        </authorList>
    </citation>
    <scope>NUCLEOTIDE SEQUENCE [LARGE SCALE GENOMIC DNA]</scope>
</reference>
<keyword evidence="4" id="KW-0532">Neurotransmitter transport</keyword>
<dbReference type="OrthoDB" id="6229630at2759"/>
<evidence type="ECO:0000256" key="5">
    <source>
        <dbReference type="ARBA" id="ARBA00037297"/>
    </source>
</evidence>
<dbReference type="PANTHER" id="PTHR16705:SF4">
    <property type="entry name" value="COMPLEXIN"/>
    <property type="match status" value="1"/>
</dbReference>
<evidence type="ECO:0000313" key="8">
    <source>
        <dbReference type="Proteomes" id="UP000494206"/>
    </source>
</evidence>
<sequence length="146" mass="16733">MDSGISGIAISFGTNQISEFVRGIDRLTGEPLPEPEMEDPEVAAARQEQEKRRLEKHRKMEMEREKMRQHIRNKYNLKKKDDQSEPQEIAGRIAGNRKTPEQVAMETLADEDEGILDQLGLSETYERAKNAVSSVYNAARTYFSFK</sequence>
<evidence type="ECO:0000256" key="6">
    <source>
        <dbReference type="SAM" id="MobiDB-lite"/>
    </source>
</evidence>
<comment type="similarity">
    <text evidence="1">Belongs to the complexin/synaphin family.</text>
</comment>
<dbReference type="EMBL" id="CADEPM010000002">
    <property type="protein sequence ID" value="CAB3400337.1"/>
    <property type="molecule type" value="Genomic_DNA"/>
</dbReference>
<feature type="compositionally biased region" description="Basic and acidic residues" evidence="6">
    <location>
        <begin position="47"/>
        <end position="68"/>
    </location>
</feature>
<keyword evidence="8" id="KW-1185">Reference proteome</keyword>
<dbReference type="PANTHER" id="PTHR16705">
    <property type="entry name" value="COMPLEXIN"/>
    <property type="match status" value="1"/>
</dbReference>
<proteinExistence type="inferred from homology"/>